<keyword evidence="3" id="KW-1185">Reference proteome</keyword>
<dbReference type="Gene3D" id="3.30.420.10">
    <property type="entry name" value="Ribonuclease H-like superfamily/Ribonuclease H"/>
    <property type="match status" value="1"/>
</dbReference>
<dbReference type="InterPro" id="IPR036397">
    <property type="entry name" value="RNaseH_sf"/>
</dbReference>
<dbReference type="InterPro" id="IPR038717">
    <property type="entry name" value="Tc1-like_DDE_dom"/>
</dbReference>
<dbReference type="EMBL" id="CP000678">
    <property type="protein sequence ID" value="ABQ87794.1"/>
    <property type="molecule type" value="Genomic_DNA"/>
</dbReference>
<dbReference type="Proteomes" id="UP000001992">
    <property type="component" value="Chromosome"/>
</dbReference>
<feature type="domain" description="Tc1-like transposase DDE" evidence="1">
    <location>
        <begin position="49"/>
        <end position="135"/>
    </location>
</feature>
<evidence type="ECO:0000259" key="1">
    <source>
        <dbReference type="Pfam" id="PF13358"/>
    </source>
</evidence>
<dbReference type="SUPFAM" id="SSF53098">
    <property type="entry name" value="Ribonuclease H-like"/>
    <property type="match status" value="1"/>
</dbReference>
<gene>
    <name evidence="2" type="ordered locus">Msm_1589</name>
</gene>
<evidence type="ECO:0000313" key="2">
    <source>
        <dbReference type="EMBL" id="ABQ87794.1"/>
    </source>
</evidence>
<evidence type="ECO:0000313" key="3">
    <source>
        <dbReference type="Proteomes" id="UP000001992"/>
    </source>
</evidence>
<dbReference type="GO" id="GO:0003676">
    <property type="term" value="F:nucleic acid binding"/>
    <property type="evidence" value="ECO:0007669"/>
    <property type="project" value="InterPro"/>
</dbReference>
<dbReference type="PATRIC" id="fig|420247.28.peg.1579"/>
<dbReference type="PANTHER" id="PTHR46564">
    <property type="entry name" value="TRANSPOSASE"/>
    <property type="match status" value="1"/>
</dbReference>
<dbReference type="RefSeq" id="WP_011954613.1">
    <property type="nucleotide sequence ID" value="NC_009515.1"/>
</dbReference>
<proteinExistence type="predicted"/>
<dbReference type="GeneID" id="78818230"/>
<dbReference type="HOGENOM" id="CLU_125811_0_0_2"/>
<dbReference type="EnsemblBacteria" id="ABQ87794">
    <property type="protein sequence ID" value="ABQ87794"/>
    <property type="gene ID" value="Msm_1589"/>
</dbReference>
<accession>A5UNL6</accession>
<dbReference type="KEGG" id="msi:Msm_1589"/>
<dbReference type="eggNOG" id="arCOG02129">
    <property type="taxonomic scope" value="Archaea"/>
</dbReference>
<protein>
    <submittedName>
        <fullName evidence="2">Transposase, RNaseH-like family</fullName>
    </submittedName>
</protein>
<dbReference type="AlphaFoldDB" id="A5UNL6"/>
<name>A5UNL6_METS3</name>
<dbReference type="STRING" id="420247.Msm_1589"/>
<dbReference type="PANTHER" id="PTHR46564:SF1">
    <property type="entry name" value="TRANSPOSASE"/>
    <property type="match status" value="1"/>
</dbReference>
<sequence length="153" mass="18549">MENNENNKVFTEKIIKTIEKYKDDTTSTIARIIGKHCNRESFNNVKRREIRRKITLNLLEKEDMITKMQTEQRICLILDNFSVHKSAFIKKIALHLNITLIYLPPYSPHLNPIDQIWRQMKREIKHHYLESREFLQELTIKTYKESIYETKVW</sequence>
<reference evidence="2 3" key="1">
    <citation type="journal article" date="2007" name="Proc. Natl. Acad. Sci. U.S.A.">
        <title>Genomic and metabolic adaptations of Methanobrevibacter smithii to the human gut.</title>
        <authorList>
            <person name="Samuel B.S."/>
            <person name="Hansen E.E."/>
            <person name="Manchester J.K."/>
            <person name="Coutinho P.M."/>
            <person name="Henrissat B."/>
            <person name="Fulton R."/>
            <person name="Latreille P."/>
            <person name="Kim K."/>
            <person name="Wilson R.K."/>
            <person name="Gordon J.I."/>
        </authorList>
    </citation>
    <scope>NUCLEOTIDE SEQUENCE [LARGE SCALE GENOMIC DNA]</scope>
    <source>
        <strain evidence="3">ATCC 35061 / DSM 861 / OCM 144 / PS</strain>
    </source>
</reference>
<dbReference type="Pfam" id="PF13358">
    <property type="entry name" value="DDE_3"/>
    <property type="match status" value="1"/>
</dbReference>
<dbReference type="BioCyc" id="MSMI420247:GHWZ-1629-MONOMER"/>
<dbReference type="InterPro" id="IPR012337">
    <property type="entry name" value="RNaseH-like_sf"/>
</dbReference>
<organism evidence="2 3">
    <name type="scientific">Methanobrevibacter smithii (strain ATCC 35061 / DSM 861 / OCM 144 / PS)</name>
    <dbReference type="NCBI Taxonomy" id="420247"/>
    <lineage>
        <taxon>Archaea</taxon>
        <taxon>Methanobacteriati</taxon>
        <taxon>Methanobacteriota</taxon>
        <taxon>Methanomada group</taxon>
        <taxon>Methanobacteria</taxon>
        <taxon>Methanobacteriales</taxon>
        <taxon>Methanobacteriaceae</taxon>
        <taxon>Methanobrevibacter</taxon>
    </lineage>
</organism>